<dbReference type="Proteomes" id="UP001206895">
    <property type="component" value="Unassembled WGS sequence"/>
</dbReference>
<dbReference type="GO" id="GO:0016787">
    <property type="term" value="F:hydrolase activity"/>
    <property type="evidence" value="ECO:0007669"/>
    <property type="project" value="UniProtKB-KW"/>
</dbReference>
<dbReference type="EMBL" id="JAMTCJ010000001">
    <property type="protein sequence ID" value="MCP2175233.1"/>
    <property type="molecule type" value="Genomic_DNA"/>
</dbReference>
<evidence type="ECO:0000313" key="2">
    <source>
        <dbReference type="EMBL" id="MCP2175233.1"/>
    </source>
</evidence>
<protein>
    <submittedName>
        <fullName evidence="2">Glycosyl hydrolase catalytic core</fullName>
    </submittedName>
</protein>
<evidence type="ECO:0000313" key="3">
    <source>
        <dbReference type="Proteomes" id="UP001206895"/>
    </source>
</evidence>
<evidence type="ECO:0000256" key="1">
    <source>
        <dbReference type="SAM" id="SignalP"/>
    </source>
</evidence>
<name>A0ABT1HC41_9NOCA</name>
<dbReference type="PANTHER" id="PTHR12631:SF10">
    <property type="entry name" value="BETA-XYLOSIDASE-LIKE PROTEIN-RELATED"/>
    <property type="match status" value="1"/>
</dbReference>
<keyword evidence="3" id="KW-1185">Reference proteome</keyword>
<keyword evidence="1" id="KW-0732">Signal</keyword>
<dbReference type="InterPro" id="IPR051923">
    <property type="entry name" value="Glycosyl_Hydrolase_39"/>
</dbReference>
<proteinExistence type="predicted"/>
<sequence>MGAGVATGALAIPAAAHAAALFPSSRFGFAADGNRTPRFSAATANRMMDLVTGVGASWYRFTFGQDVLYDAGRAAGISNFLACMVFDPSQSPASLAASAVAGLRRYPAVTAIEVGNEPNLIPGFSAPSYMRYLIAVRAAVKSVNPSVSVGSAGLANGGADAGAYLRSMYDHGLAANSDWVGVHPYTYPALPRAAFTGGGLLPSSRAIMVRAGDSGKKLWLTEFGASTGITPDSVSRDVQARTYSDALGYLAQQSWCGTVFAYEPFDQGAGVGPREGFFGVWDQFGNPKPAAAAIRAAIAR</sequence>
<dbReference type="PANTHER" id="PTHR12631">
    <property type="entry name" value="ALPHA-L-IDURONIDASE"/>
    <property type="match status" value="1"/>
</dbReference>
<dbReference type="InterPro" id="IPR017853">
    <property type="entry name" value="GH"/>
</dbReference>
<organism evidence="2 3">
    <name type="scientific">Williamsia maris</name>
    <dbReference type="NCBI Taxonomy" id="72806"/>
    <lineage>
        <taxon>Bacteria</taxon>
        <taxon>Bacillati</taxon>
        <taxon>Actinomycetota</taxon>
        <taxon>Actinomycetes</taxon>
        <taxon>Mycobacteriales</taxon>
        <taxon>Nocardiaceae</taxon>
        <taxon>Williamsia</taxon>
    </lineage>
</organism>
<gene>
    <name evidence="2" type="ORF">LX13_001040</name>
</gene>
<accession>A0ABT1HC41</accession>
<dbReference type="SUPFAM" id="SSF51445">
    <property type="entry name" value="(Trans)glycosidases"/>
    <property type="match status" value="1"/>
</dbReference>
<dbReference type="Gene3D" id="3.20.20.80">
    <property type="entry name" value="Glycosidases"/>
    <property type="match status" value="1"/>
</dbReference>
<keyword evidence="2" id="KW-0378">Hydrolase</keyword>
<feature type="signal peptide" evidence="1">
    <location>
        <begin position="1"/>
        <end position="18"/>
    </location>
</feature>
<comment type="caution">
    <text evidence="2">The sequence shown here is derived from an EMBL/GenBank/DDBJ whole genome shotgun (WGS) entry which is preliminary data.</text>
</comment>
<feature type="chain" id="PRO_5045878021" evidence="1">
    <location>
        <begin position="19"/>
        <end position="300"/>
    </location>
</feature>
<reference evidence="2 3" key="1">
    <citation type="submission" date="2022-06" db="EMBL/GenBank/DDBJ databases">
        <title>Genomic Encyclopedia of Archaeal and Bacterial Type Strains, Phase II (KMG-II): from individual species to whole genera.</title>
        <authorList>
            <person name="Goeker M."/>
        </authorList>
    </citation>
    <scope>NUCLEOTIDE SEQUENCE [LARGE SCALE GENOMIC DNA]</scope>
    <source>
        <strain evidence="2 3">DSM 44693</strain>
    </source>
</reference>